<dbReference type="OrthoDB" id="688242at2759"/>
<protein>
    <submittedName>
        <fullName evidence="2">Uncharacterized protein</fullName>
    </submittedName>
</protein>
<dbReference type="InterPro" id="IPR013181">
    <property type="entry name" value="DUF1719"/>
</dbReference>
<dbReference type="Proteomes" id="UP000604825">
    <property type="component" value="Unassembled WGS sequence"/>
</dbReference>
<feature type="region of interest" description="Disordered" evidence="1">
    <location>
        <begin position="445"/>
        <end position="474"/>
    </location>
</feature>
<proteinExistence type="predicted"/>
<dbReference type="EMBL" id="CAJGYO010000017">
    <property type="protein sequence ID" value="CAD6334412.1"/>
    <property type="molecule type" value="Genomic_DNA"/>
</dbReference>
<sequence length="504" mass="56553">MAAQMLSSAVAQEAVSQALSNLKERYGNKSDGKEHMERMVMAHIKLEAALETSNKWNITSLPLLRWQSKLKRAVQECDHTLRRCKQRLEEEEDRQHRVSSSAFPKRIAHTTKSFLSSLLSRGGGDNELTGSAVRRFERFADGASEFLRYVELGGTPRQYMFFDPIIRHLLSGKGTRHCSVHGAQHLSFLLQPFSLPEHGMEGMLIFLLEDGNAPENNFFLSLSLRLSESTNIVGVVIRCLELFTPHMSSIAETVKTKLTQLPTQDFCWMPDAAYSVFGSEEHWEDLHTIRYKWFRPNPLCCQQKDLRYDGSRTSSSSEPLPCDVYLEPVTQVHLLGQVALLAGDNRQSAVVNGETCPMRGSSFLKLGGHLWPHASSEDMLPAVGGSATEMINREVAPCGLYANISFEQLGEIMLPKAEDCLGGNVAATSYQMLWNSKHGSAYLQADKTPWPPIPSGRRDRGGKNQKQSRFKKVQRPWTSETSEFLSSWILHRLAQLQASLNGLD</sequence>
<dbReference type="AlphaFoldDB" id="A0A811RWT1"/>
<dbReference type="PANTHER" id="PTHR33377">
    <property type="entry name" value="OS10G0134700 PROTEIN-RELATED"/>
    <property type="match status" value="1"/>
</dbReference>
<dbReference type="SMART" id="SM01157">
    <property type="entry name" value="DUF1719"/>
    <property type="match status" value="1"/>
</dbReference>
<organism evidence="2 3">
    <name type="scientific">Miscanthus lutarioriparius</name>
    <dbReference type="NCBI Taxonomy" id="422564"/>
    <lineage>
        <taxon>Eukaryota</taxon>
        <taxon>Viridiplantae</taxon>
        <taxon>Streptophyta</taxon>
        <taxon>Embryophyta</taxon>
        <taxon>Tracheophyta</taxon>
        <taxon>Spermatophyta</taxon>
        <taxon>Magnoliopsida</taxon>
        <taxon>Liliopsida</taxon>
        <taxon>Poales</taxon>
        <taxon>Poaceae</taxon>
        <taxon>PACMAD clade</taxon>
        <taxon>Panicoideae</taxon>
        <taxon>Andropogonodae</taxon>
        <taxon>Andropogoneae</taxon>
        <taxon>Saccharinae</taxon>
        <taxon>Miscanthus</taxon>
    </lineage>
</organism>
<reference evidence="2" key="1">
    <citation type="submission" date="2020-10" db="EMBL/GenBank/DDBJ databases">
        <authorList>
            <person name="Han B."/>
            <person name="Lu T."/>
            <person name="Zhao Q."/>
            <person name="Huang X."/>
            <person name="Zhao Y."/>
        </authorList>
    </citation>
    <scope>NUCLEOTIDE SEQUENCE</scope>
</reference>
<accession>A0A811RWT1</accession>
<evidence type="ECO:0000313" key="3">
    <source>
        <dbReference type="Proteomes" id="UP000604825"/>
    </source>
</evidence>
<gene>
    <name evidence="2" type="ORF">NCGR_LOCUS58510</name>
</gene>
<evidence type="ECO:0000313" key="2">
    <source>
        <dbReference type="EMBL" id="CAD6334412.1"/>
    </source>
</evidence>
<name>A0A811RWT1_9POAL</name>
<dbReference type="PANTHER" id="PTHR33377:SF99">
    <property type="entry name" value="OSJNBB0004G23.8-LIKE PROTEIN"/>
    <property type="match status" value="1"/>
</dbReference>
<comment type="caution">
    <text evidence="2">The sequence shown here is derived from an EMBL/GenBank/DDBJ whole genome shotgun (WGS) entry which is preliminary data.</text>
</comment>
<evidence type="ECO:0000256" key="1">
    <source>
        <dbReference type="SAM" id="MobiDB-lite"/>
    </source>
</evidence>
<dbReference type="Pfam" id="PF08224">
    <property type="entry name" value="DUF1719"/>
    <property type="match status" value="1"/>
</dbReference>
<keyword evidence="3" id="KW-1185">Reference proteome</keyword>